<accession>B8GLS6</accession>
<organism evidence="4 5">
    <name type="scientific">Thioalkalivibrio sulfidiphilus (strain HL-EbGR7)</name>
    <dbReference type="NCBI Taxonomy" id="396588"/>
    <lineage>
        <taxon>Bacteria</taxon>
        <taxon>Pseudomonadati</taxon>
        <taxon>Pseudomonadota</taxon>
        <taxon>Gammaproteobacteria</taxon>
        <taxon>Chromatiales</taxon>
        <taxon>Ectothiorhodospiraceae</taxon>
        <taxon>Thioalkalivibrio</taxon>
    </lineage>
</organism>
<dbReference type="Pfam" id="PF00753">
    <property type="entry name" value="Lactamase_B"/>
    <property type="match status" value="1"/>
</dbReference>
<feature type="signal peptide" evidence="2">
    <location>
        <begin position="1"/>
        <end position="20"/>
    </location>
</feature>
<dbReference type="InterPro" id="IPR001279">
    <property type="entry name" value="Metallo-B-lactamas"/>
</dbReference>
<dbReference type="HOGENOM" id="CLU_056342_0_1_6"/>
<gene>
    <name evidence="4" type="ordered locus">Tgr7_0582</name>
</gene>
<dbReference type="SMART" id="SM00849">
    <property type="entry name" value="Lactamase_B"/>
    <property type="match status" value="1"/>
</dbReference>
<feature type="domain" description="Metallo-beta-lactamase" evidence="3">
    <location>
        <begin position="63"/>
        <end position="247"/>
    </location>
</feature>
<protein>
    <submittedName>
        <fullName evidence="4">Beta-lactamase domain protein</fullName>
    </submittedName>
</protein>
<evidence type="ECO:0000256" key="2">
    <source>
        <dbReference type="SAM" id="SignalP"/>
    </source>
</evidence>
<dbReference type="EMBL" id="CP001339">
    <property type="protein sequence ID" value="ACL71679.1"/>
    <property type="molecule type" value="Genomic_DNA"/>
</dbReference>
<dbReference type="CDD" id="cd16282">
    <property type="entry name" value="metallo-hydrolase-like_MBL-fold"/>
    <property type="match status" value="1"/>
</dbReference>
<dbReference type="STRING" id="396588.Tgr7_0582"/>
<evidence type="ECO:0000313" key="5">
    <source>
        <dbReference type="Proteomes" id="UP000002383"/>
    </source>
</evidence>
<dbReference type="InterPro" id="IPR050855">
    <property type="entry name" value="NDM-1-like"/>
</dbReference>
<evidence type="ECO:0000259" key="3">
    <source>
        <dbReference type="SMART" id="SM00849"/>
    </source>
</evidence>
<dbReference type="Gene3D" id="3.60.15.10">
    <property type="entry name" value="Ribonuclease Z/Hydroxyacylglutathione hydrolase-like"/>
    <property type="match status" value="1"/>
</dbReference>
<evidence type="ECO:0000313" key="4">
    <source>
        <dbReference type="EMBL" id="ACL71679.1"/>
    </source>
</evidence>
<keyword evidence="2" id="KW-0732">Signal</keyword>
<dbReference type="AlphaFoldDB" id="B8GLS6"/>
<dbReference type="PANTHER" id="PTHR42951">
    <property type="entry name" value="METALLO-BETA-LACTAMASE DOMAIN-CONTAINING"/>
    <property type="match status" value="1"/>
</dbReference>
<dbReference type="eggNOG" id="COG0491">
    <property type="taxonomic scope" value="Bacteria"/>
</dbReference>
<keyword evidence="5" id="KW-1185">Reference proteome</keyword>
<dbReference type="InterPro" id="IPR036866">
    <property type="entry name" value="RibonucZ/Hydroxyglut_hydro"/>
</dbReference>
<comment type="similarity">
    <text evidence="1">Belongs to the metallo-beta-lactamase superfamily. Class-B beta-lactamase family.</text>
</comment>
<evidence type="ECO:0000256" key="1">
    <source>
        <dbReference type="ARBA" id="ARBA00005250"/>
    </source>
</evidence>
<name>B8GLS6_THISH</name>
<reference evidence="4 5" key="1">
    <citation type="journal article" date="2011" name="Stand. Genomic Sci.">
        <title>Complete genome sequence of 'Thioalkalivibrio sulfidophilus' HL-EbGr7.</title>
        <authorList>
            <person name="Muyzer G."/>
            <person name="Sorokin D.Y."/>
            <person name="Mavromatis K."/>
            <person name="Lapidus A."/>
            <person name="Clum A."/>
            <person name="Ivanova N."/>
            <person name="Pati A."/>
            <person name="d'Haeseleer P."/>
            <person name="Woyke T."/>
            <person name="Kyrpides N.C."/>
        </authorList>
    </citation>
    <scope>NUCLEOTIDE SEQUENCE [LARGE SCALE GENOMIC DNA]</scope>
    <source>
        <strain evidence="4 5">HL-EbGR7</strain>
    </source>
</reference>
<dbReference type="PANTHER" id="PTHR42951:SF4">
    <property type="entry name" value="ACYL-COENZYME A THIOESTERASE MBLAC2"/>
    <property type="match status" value="1"/>
</dbReference>
<sequence precursor="true">MKRLVLTILLCLCAPFTVLADGQPTGTARPGDYPMAPQQVAPGVYAVITPARDFPNPENLGWNANMAFVVTGDGVLVVDTGSSETMGVALREAIRGVTEQPVRWIVNTHAHGDHWLGNHAFAGESPEILAGSEAAARMQAQADGWIRSFDEMTGGATGQSRTLFPNRLVDAPTTLVLGGTEVTLLPSGGSHSPGDLVIWLPQTRVLIAGDVVYTDRAPSVWDGRVGQWIAFMHELIALEPAVVIPGHGRIEAAETLTRLKTYLTTLWAAVEDGVLQGLPDFETVPLVRERMAEIAAEYPGFEDKVGRSVAHMYTEVEAAAF</sequence>
<dbReference type="Proteomes" id="UP000002383">
    <property type="component" value="Chromosome"/>
</dbReference>
<dbReference type="KEGG" id="tgr:Tgr7_0582"/>
<dbReference type="GO" id="GO:0017001">
    <property type="term" value="P:antibiotic catabolic process"/>
    <property type="evidence" value="ECO:0007669"/>
    <property type="project" value="UniProtKB-ARBA"/>
</dbReference>
<dbReference type="RefSeq" id="WP_012637167.1">
    <property type="nucleotide sequence ID" value="NC_011901.1"/>
</dbReference>
<dbReference type="SUPFAM" id="SSF56281">
    <property type="entry name" value="Metallo-hydrolase/oxidoreductase"/>
    <property type="match status" value="1"/>
</dbReference>
<feature type="chain" id="PRO_5002873008" evidence="2">
    <location>
        <begin position="21"/>
        <end position="321"/>
    </location>
</feature>
<proteinExistence type="inferred from homology"/>